<dbReference type="PANTHER" id="PTHR11439:SF463">
    <property type="entry name" value="REVERSE TRANSCRIPTASE TY1_COPIA-TYPE DOMAIN-CONTAINING PROTEIN"/>
    <property type="match status" value="1"/>
</dbReference>
<organism evidence="2 3">
    <name type="scientific">Peronospora matthiolae</name>
    <dbReference type="NCBI Taxonomy" id="2874970"/>
    <lineage>
        <taxon>Eukaryota</taxon>
        <taxon>Sar</taxon>
        <taxon>Stramenopiles</taxon>
        <taxon>Oomycota</taxon>
        <taxon>Peronosporomycetes</taxon>
        <taxon>Peronosporales</taxon>
        <taxon>Peronosporaceae</taxon>
        <taxon>Peronospora</taxon>
    </lineage>
</organism>
<sequence>MTSEGHCVFVLVYVDDVLVTGSSLEMIARTKNDLKTRFEMTDSGKCAFVLGIELLDGEDGSVTMCQRRYVDDVLKRFGMDECEAVTSPVDVSSRLVPRNSASKVDVPFREAVEHWVAVKRIFRYLQGTKMHGICYKPSAKIYFRGYSDADWAGDLADRKSTSGYVFMLLGAPVSWGSKKQPSVSLSTSEAEYIALSLAIQEGKWINRLLCEIMAAANEEGPELVIREDNQSCIKMTKNPVNHGRAKHIDIKYHHIRDEVKRGEVKLEYCETTLMLADIMTKGLHGPRHKDLTAALGIRACSD</sequence>
<dbReference type="CDD" id="cd09272">
    <property type="entry name" value="RNase_HI_RT_Ty1"/>
    <property type="match status" value="1"/>
</dbReference>
<dbReference type="Proteomes" id="UP001162060">
    <property type="component" value="Unassembled WGS sequence"/>
</dbReference>
<feature type="domain" description="Reverse transcriptase Ty1/copia-type" evidence="1">
    <location>
        <begin position="6"/>
        <end position="89"/>
    </location>
</feature>
<name>A0AAV1V4F1_9STRA</name>
<dbReference type="PANTHER" id="PTHR11439">
    <property type="entry name" value="GAG-POL-RELATED RETROTRANSPOSON"/>
    <property type="match status" value="1"/>
</dbReference>
<evidence type="ECO:0000259" key="1">
    <source>
        <dbReference type="Pfam" id="PF07727"/>
    </source>
</evidence>
<dbReference type="AlphaFoldDB" id="A0AAV1V4F1"/>
<evidence type="ECO:0000313" key="2">
    <source>
        <dbReference type="EMBL" id="CAK7941829.1"/>
    </source>
</evidence>
<dbReference type="Pfam" id="PF07727">
    <property type="entry name" value="RVT_2"/>
    <property type="match status" value="1"/>
</dbReference>
<dbReference type="InterPro" id="IPR013103">
    <property type="entry name" value="RVT_2"/>
</dbReference>
<dbReference type="SUPFAM" id="SSF56672">
    <property type="entry name" value="DNA/RNA polymerases"/>
    <property type="match status" value="1"/>
</dbReference>
<evidence type="ECO:0000313" key="3">
    <source>
        <dbReference type="Proteomes" id="UP001162060"/>
    </source>
</evidence>
<accession>A0AAV1V4F1</accession>
<protein>
    <recommendedName>
        <fullName evidence="1">Reverse transcriptase Ty1/copia-type domain-containing protein</fullName>
    </recommendedName>
</protein>
<reference evidence="2" key="1">
    <citation type="submission" date="2024-01" db="EMBL/GenBank/DDBJ databases">
        <authorList>
            <person name="Webb A."/>
        </authorList>
    </citation>
    <scope>NUCLEOTIDE SEQUENCE</scope>
    <source>
        <strain evidence="2">Pm1</strain>
    </source>
</reference>
<dbReference type="EMBL" id="CAKLBY020000267">
    <property type="protein sequence ID" value="CAK7941829.1"/>
    <property type="molecule type" value="Genomic_DNA"/>
</dbReference>
<proteinExistence type="predicted"/>
<dbReference type="InterPro" id="IPR043502">
    <property type="entry name" value="DNA/RNA_pol_sf"/>
</dbReference>
<comment type="caution">
    <text evidence="2">The sequence shown here is derived from an EMBL/GenBank/DDBJ whole genome shotgun (WGS) entry which is preliminary data.</text>
</comment>
<gene>
    <name evidence="2" type="ORF">PM001_LOCUS26979</name>
</gene>